<dbReference type="Proteomes" id="UP000000437">
    <property type="component" value="Chromosome 16"/>
</dbReference>
<gene>
    <name evidence="2" type="primary">c16h19orf85</name>
</gene>
<evidence type="ECO:0000313" key="2">
    <source>
        <dbReference type="RefSeq" id="XP_073782086.1"/>
    </source>
</evidence>
<keyword evidence="1" id="KW-1185">Reference proteome</keyword>
<accession>A0AC58HJ86</accession>
<organism evidence="1 2">
    <name type="scientific">Danio rerio</name>
    <name type="common">Zebrafish</name>
    <name type="synonym">Brachydanio rerio</name>
    <dbReference type="NCBI Taxonomy" id="7955"/>
    <lineage>
        <taxon>Eukaryota</taxon>
        <taxon>Metazoa</taxon>
        <taxon>Chordata</taxon>
        <taxon>Craniata</taxon>
        <taxon>Vertebrata</taxon>
        <taxon>Euteleostomi</taxon>
        <taxon>Actinopterygii</taxon>
        <taxon>Neopterygii</taxon>
        <taxon>Teleostei</taxon>
        <taxon>Ostariophysi</taxon>
        <taxon>Cypriniformes</taxon>
        <taxon>Danionidae</taxon>
        <taxon>Danioninae</taxon>
        <taxon>Danio</taxon>
    </lineage>
</organism>
<protein>
    <submittedName>
        <fullName evidence="2">Uncharacterized protein C19orf85 homolog</fullName>
    </submittedName>
</protein>
<name>A0AC58HJ86_DANRE</name>
<sequence>MRPSSILTFEPGLEHGVPWGRDLFTFVTSAAGHMMRTLQRPRKNKPSKRQVNHRRFLHNMIQRKFAEIEAANHQLASVLFSIENPPSHLTSRPSHIATQVTDQSPKPSKRATETFTNADKSEGPPDQRKDACDLWTLDSLMETRVVDKCFSQYKSFNNSFENTLKNQTGSLIEKDNDFEEQAESTDLTSLDDSVSSWIESIERTRVYSKPCLSKYSDVKLLPTGVEVPDLCPPSPVISLLSLDSCDLEVQMLIDAEHDVQTQEGTIVGNLQMDIMEELDLLVSSNHHEALQINNGNPKYKIAEWLADNEEDLEKTSLIPNPLDSGYDLENPTGSGSETNNFTASLGQEFDADRLCNEEPKGHGFHHNQMIYSMNLNNTLDSHLGCVETCLKMNEKDDSYSITDLSIMDDIVLNPHVFSTLENQLGSQSKRILSENWEQQPQEGTYKNYSRPEKDLYILIQDDDDVRDQNVAQNQSGLSVQCPTVCSPEGFCYHKEETCFYSKFENFEGVARSFPATSNKIQPTPILTPPLDDDWLFNDIVAEEVNMSKTFGNY</sequence>
<dbReference type="RefSeq" id="XP_073782086.1">
    <property type="nucleotide sequence ID" value="XM_073925985.1"/>
</dbReference>
<reference evidence="2" key="1">
    <citation type="submission" date="2025-08" db="UniProtKB">
        <authorList>
            <consortium name="RefSeq"/>
        </authorList>
    </citation>
    <scope>IDENTIFICATION</scope>
    <source>
        <strain evidence="2">Tuebingen</strain>
        <tissue evidence="2">Fibroblasts and whole tissue</tissue>
    </source>
</reference>
<proteinExistence type="predicted"/>
<evidence type="ECO:0000313" key="1">
    <source>
        <dbReference type="Proteomes" id="UP000000437"/>
    </source>
</evidence>